<sequence length="91" mass="10141">MNIVIIGGNECMGCRYKRICKEYRCKAKIFTNYEGHFSDRIGNPDLIVLFTNLVSHSMALAAKSKAAQNHIPLVQSHCGSCDALKNILKNL</sequence>
<dbReference type="STRING" id="545695.TREAZ_1498"/>
<gene>
    <name evidence="2" type="ordered locus">TREAZ_1498</name>
</gene>
<name>F5YEL2_LEAAZ</name>
<dbReference type="InParanoid" id="F5YEL2"/>
<comment type="similarity">
    <text evidence="1">Belongs to the UPF0751 family.</text>
</comment>
<protein>
    <recommendedName>
        <fullName evidence="4">DUF2325 domain-containing protein</fullName>
    </recommendedName>
</protein>
<dbReference type="HOGENOM" id="CLU_157120_0_0_12"/>
<organism evidence="2 3">
    <name type="scientific">Leadbettera azotonutricia (strain ATCC BAA-888 / DSM 13862 / ZAS-9)</name>
    <name type="common">Treponema azotonutricium</name>
    <dbReference type="NCBI Taxonomy" id="545695"/>
    <lineage>
        <taxon>Bacteria</taxon>
        <taxon>Pseudomonadati</taxon>
        <taxon>Spirochaetota</taxon>
        <taxon>Spirochaetia</taxon>
        <taxon>Spirochaetales</taxon>
        <taxon>Breznakiellaceae</taxon>
        <taxon>Leadbettera</taxon>
    </lineage>
</organism>
<evidence type="ECO:0000313" key="2">
    <source>
        <dbReference type="EMBL" id="AEF83109.1"/>
    </source>
</evidence>
<dbReference type="OrthoDB" id="5396775at2"/>
<evidence type="ECO:0000313" key="3">
    <source>
        <dbReference type="Proteomes" id="UP000009222"/>
    </source>
</evidence>
<evidence type="ECO:0008006" key="4">
    <source>
        <dbReference type="Google" id="ProtNLM"/>
    </source>
</evidence>
<dbReference type="AlphaFoldDB" id="F5YEL2"/>
<reference evidence="2 3" key="2">
    <citation type="journal article" date="2011" name="ISME J.">
        <title>RNA-seq reveals cooperative metabolic interactions between two termite-gut spirochete species in co-culture.</title>
        <authorList>
            <person name="Rosenthal A.Z."/>
            <person name="Matson E.G."/>
            <person name="Eldar A."/>
            <person name="Leadbetter J.R."/>
        </authorList>
    </citation>
    <scope>NUCLEOTIDE SEQUENCE [LARGE SCALE GENOMIC DNA]</scope>
    <source>
        <strain evidence="3">ATCC BAA-888 / DSM 13862 / ZAS-9</strain>
    </source>
</reference>
<dbReference type="Proteomes" id="UP000009222">
    <property type="component" value="Chromosome"/>
</dbReference>
<dbReference type="eggNOG" id="ENOG5030XFR">
    <property type="taxonomic scope" value="Bacteria"/>
</dbReference>
<dbReference type="KEGG" id="taz:TREAZ_1498"/>
<evidence type="ECO:0000256" key="1">
    <source>
        <dbReference type="ARBA" id="ARBA00007189"/>
    </source>
</evidence>
<keyword evidence="3" id="KW-1185">Reference proteome</keyword>
<dbReference type="InterPro" id="IPR016772">
    <property type="entry name" value="UCP020408"/>
</dbReference>
<dbReference type="Pfam" id="PF10087">
    <property type="entry name" value="DUF2325"/>
    <property type="match status" value="1"/>
</dbReference>
<proteinExistence type="inferred from homology"/>
<dbReference type="RefSeq" id="WP_015710516.1">
    <property type="nucleotide sequence ID" value="NC_015577.1"/>
</dbReference>
<dbReference type="EMBL" id="CP001841">
    <property type="protein sequence ID" value="AEF83109.1"/>
    <property type="molecule type" value="Genomic_DNA"/>
</dbReference>
<accession>F5YEL2</accession>
<reference evidence="3" key="1">
    <citation type="submission" date="2009-12" db="EMBL/GenBank/DDBJ databases">
        <title>Complete sequence of Treponema azotonutricium strain ZAS-9.</title>
        <authorList>
            <person name="Tetu S.G."/>
            <person name="Matson E."/>
            <person name="Ren Q."/>
            <person name="Seshadri R."/>
            <person name="Elbourne L."/>
            <person name="Hassan K.A."/>
            <person name="Durkin A."/>
            <person name="Radune D."/>
            <person name="Mohamoud Y."/>
            <person name="Shay R."/>
            <person name="Jin S."/>
            <person name="Zhang X."/>
            <person name="Lucey K."/>
            <person name="Ballor N.R."/>
            <person name="Ottesen E."/>
            <person name="Rosenthal R."/>
            <person name="Allen A."/>
            <person name="Leadbetter J.R."/>
            <person name="Paulsen I.T."/>
        </authorList>
    </citation>
    <scope>NUCLEOTIDE SEQUENCE [LARGE SCALE GENOMIC DNA]</scope>
    <source>
        <strain evidence="3">ATCC BAA-888 / DSM 13862 / ZAS-9</strain>
    </source>
</reference>